<organism evidence="5 6">
    <name type="scientific">Rhizopus stolonifer</name>
    <name type="common">Rhizopus nigricans</name>
    <dbReference type="NCBI Taxonomy" id="4846"/>
    <lineage>
        <taxon>Eukaryota</taxon>
        <taxon>Fungi</taxon>
        <taxon>Fungi incertae sedis</taxon>
        <taxon>Mucoromycota</taxon>
        <taxon>Mucoromycotina</taxon>
        <taxon>Mucoromycetes</taxon>
        <taxon>Mucorales</taxon>
        <taxon>Mucorineae</taxon>
        <taxon>Rhizopodaceae</taxon>
        <taxon>Rhizopus</taxon>
    </lineage>
</organism>
<feature type="domain" description="NDT80" evidence="4">
    <location>
        <begin position="34"/>
        <end position="264"/>
    </location>
</feature>
<feature type="region of interest" description="Disordered" evidence="3">
    <location>
        <begin position="327"/>
        <end position="364"/>
    </location>
</feature>
<protein>
    <recommendedName>
        <fullName evidence="4">NDT80 domain-containing protein</fullName>
    </recommendedName>
</protein>
<gene>
    <name evidence="5" type="ORF">CU098_005224</name>
</gene>
<evidence type="ECO:0000313" key="5">
    <source>
        <dbReference type="EMBL" id="RCH89299.1"/>
    </source>
</evidence>
<dbReference type="GO" id="GO:0000228">
    <property type="term" value="C:nuclear chromosome"/>
    <property type="evidence" value="ECO:0007669"/>
    <property type="project" value="TreeGrafter"/>
</dbReference>
<dbReference type="Pfam" id="PF05224">
    <property type="entry name" value="NDT80_PhoG"/>
    <property type="match status" value="1"/>
</dbReference>
<dbReference type="GO" id="GO:0051321">
    <property type="term" value="P:meiotic cell cycle"/>
    <property type="evidence" value="ECO:0007669"/>
    <property type="project" value="TreeGrafter"/>
</dbReference>
<reference evidence="5 6" key="1">
    <citation type="journal article" date="2018" name="G3 (Bethesda)">
        <title>Phylogenetic and Phylogenomic Definition of Rhizopus Species.</title>
        <authorList>
            <person name="Gryganskyi A.P."/>
            <person name="Golan J."/>
            <person name="Dolatabadi S."/>
            <person name="Mondo S."/>
            <person name="Robb S."/>
            <person name="Idnurm A."/>
            <person name="Muszewska A."/>
            <person name="Steczkiewicz K."/>
            <person name="Masonjones S."/>
            <person name="Liao H.L."/>
            <person name="Gajdeczka M.T."/>
            <person name="Anike F."/>
            <person name="Vuek A."/>
            <person name="Anishchenko I.M."/>
            <person name="Voigt K."/>
            <person name="de Hoog G.S."/>
            <person name="Smith M.E."/>
            <person name="Heitman J."/>
            <person name="Vilgalys R."/>
            <person name="Stajich J.E."/>
        </authorList>
    </citation>
    <scope>NUCLEOTIDE SEQUENCE [LARGE SCALE GENOMIC DNA]</scope>
    <source>
        <strain evidence="5 6">LSU 92-RS-03</strain>
    </source>
</reference>
<sequence length="456" mass="50555">MPTKLNVSNLKVITSPIESTQKEAVSDTAYHCDSPSSPLPLENQKNDEVTPTQARKSNEELYTDQYPSFDPVMYLQNVFSSDKHSCVDVQLYTKVKGSFFLVDNIWSCYRRNYLQVIGSFSLKDIDDLYKSKHYYIKTTSGLLEEIECFMLNVGAKLSDSDRSVPLVQHTTTDRDIGQQIKPLPRPIRRGPYSKERTMVTFDRLQFKTPTANNGKRRTGQQQYYVIVMELKVKLKKGSIMTVATQKSSPLIIRGKSTSYCTETDSDMSQVSRTSSQMSNHSLRPGSSYHPSVIPPSSSNEHLDDKSPPPVPLIPFLSSSLRTRLQSTYDISPPTSPKSSTSCIAEPSAPSKSRSVIPSSSTAKKSKREITANNCIVNYSGPAGASGRCYWQWRSSYQCSEAYEYMKSQLGCSGGGGGGCDYSISGCSGYIAYIKRCQDIGGSRADVFSPPSDGNCY</sequence>
<evidence type="ECO:0000313" key="6">
    <source>
        <dbReference type="Proteomes" id="UP000253551"/>
    </source>
</evidence>
<evidence type="ECO:0000256" key="3">
    <source>
        <dbReference type="SAM" id="MobiDB-lite"/>
    </source>
</evidence>
<dbReference type="PANTHER" id="PTHR35144">
    <property type="entry name" value="MEIOSIS-SPECIFIC TRANSCRIPTION FACTOR NDT80"/>
    <property type="match status" value="1"/>
</dbReference>
<evidence type="ECO:0000256" key="1">
    <source>
        <dbReference type="ARBA" id="ARBA00023125"/>
    </source>
</evidence>
<dbReference type="GO" id="GO:0003677">
    <property type="term" value="F:DNA binding"/>
    <property type="evidence" value="ECO:0007669"/>
    <property type="project" value="UniProtKB-KW"/>
</dbReference>
<feature type="DNA-binding region" description="NDT80" evidence="2">
    <location>
        <begin position="34"/>
        <end position="264"/>
    </location>
</feature>
<keyword evidence="6" id="KW-1185">Reference proteome</keyword>
<feature type="region of interest" description="Disordered" evidence="3">
    <location>
        <begin position="261"/>
        <end position="314"/>
    </location>
</feature>
<dbReference type="SUPFAM" id="SSF49417">
    <property type="entry name" value="p53-like transcription factors"/>
    <property type="match status" value="1"/>
</dbReference>
<accession>A0A367JHE6</accession>
<dbReference type="GO" id="GO:0003700">
    <property type="term" value="F:DNA-binding transcription factor activity"/>
    <property type="evidence" value="ECO:0007669"/>
    <property type="project" value="UniProtKB-UniRule"/>
</dbReference>
<evidence type="ECO:0000256" key="2">
    <source>
        <dbReference type="PROSITE-ProRule" id="PRU00850"/>
    </source>
</evidence>
<dbReference type="AlphaFoldDB" id="A0A367JHE6"/>
<feature type="compositionally biased region" description="Low complexity" evidence="3">
    <location>
        <begin position="336"/>
        <end position="360"/>
    </location>
</feature>
<dbReference type="PANTHER" id="PTHR35144:SF2">
    <property type="entry name" value="MEIOSIS-SPECIFIC TRANSCRIPTION FACTOR NDT80"/>
    <property type="match status" value="1"/>
</dbReference>
<dbReference type="GO" id="GO:0045944">
    <property type="term" value="P:positive regulation of transcription by RNA polymerase II"/>
    <property type="evidence" value="ECO:0007669"/>
    <property type="project" value="TreeGrafter"/>
</dbReference>
<dbReference type="STRING" id="4846.A0A367JHE6"/>
<evidence type="ECO:0000259" key="4">
    <source>
        <dbReference type="PROSITE" id="PS51517"/>
    </source>
</evidence>
<feature type="region of interest" description="Disordered" evidence="3">
    <location>
        <begin position="33"/>
        <end position="54"/>
    </location>
</feature>
<dbReference type="InterPro" id="IPR008967">
    <property type="entry name" value="p53-like_TF_DNA-bd_sf"/>
</dbReference>
<dbReference type="InterPro" id="IPR052605">
    <property type="entry name" value="Fungal_trans_regulator"/>
</dbReference>
<name>A0A367JHE6_RHIST</name>
<dbReference type="Gene3D" id="2.60.40.1390">
    <property type="entry name" value="NDT80 DNA-binding domain"/>
    <property type="match status" value="2"/>
</dbReference>
<dbReference type="EMBL" id="PJQM01003362">
    <property type="protein sequence ID" value="RCH89299.1"/>
    <property type="molecule type" value="Genomic_DNA"/>
</dbReference>
<feature type="compositionally biased region" description="Polar residues" evidence="3">
    <location>
        <begin position="261"/>
        <end position="281"/>
    </location>
</feature>
<dbReference type="OrthoDB" id="2288358at2759"/>
<comment type="caution">
    <text evidence="5">The sequence shown here is derived from an EMBL/GenBank/DDBJ whole genome shotgun (WGS) entry which is preliminary data.</text>
</comment>
<dbReference type="InterPro" id="IPR024061">
    <property type="entry name" value="NDT80_DNA-bd_dom"/>
</dbReference>
<dbReference type="Proteomes" id="UP000253551">
    <property type="component" value="Unassembled WGS sequence"/>
</dbReference>
<proteinExistence type="predicted"/>
<dbReference type="InterPro" id="IPR037141">
    <property type="entry name" value="NDT80_DNA-bd_dom_sf"/>
</dbReference>
<dbReference type="PROSITE" id="PS51517">
    <property type="entry name" value="NDT80"/>
    <property type="match status" value="1"/>
</dbReference>
<keyword evidence="1 2" id="KW-0238">DNA-binding</keyword>